<protein>
    <submittedName>
        <fullName evidence="2">Uncharacterized protein</fullName>
    </submittedName>
</protein>
<proteinExistence type="predicted"/>
<feature type="transmembrane region" description="Helical" evidence="1">
    <location>
        <begin position="55"/>
        <end position="80"/>
    </location>
</feature>
<keyword evidence="3" id="KW-1185">Reference proteome</keyword>
<dbReference type="InParanoid" id="G4ZCU6"/>
<name>G4ZCU6_PHYSP</name>
<dbReference type="EMBL" id="JH159154">
    <property type="protein sequence ID" value="EGZ18304.1"/>
    <property type="molecule type" value="Genomic_DNA"/>
</dbReference>
<dbReference type="KEGG" id="psoj:PHYSODRAFT_315205"/>
<organism evidence="2 3">
    <name type="scientific">Phytophthora sojae (strain P6497)</name>
    <name type="common">Soybean stem and root rot agent</name>
    <name type="synonym">Phytophthora megasperma f. sp. glycines</name>
    <dbReference type="NCBI Taxonomy" id="1094619"/>
    <lineage>
        <taxon>Eukaryota</taxon>
        <taxon>Sar</taxon>
        <taxon>Stramenopiles</taxon>
        <taxon>Oomycota</taxon>
        <taxon>Peronosporomycetes</taxon>
        <taxon>Peronosporales</taxon>
        <taxon>Peronosporaceae</taxon>
        <taxon>Phytophthora</taxon>
    </lineage>
</organism>
<dbReference type="SMR" id="G4ZCU6"/>
<dbReference type="RefSeq" id="XP_009527362.1">
    <property type="nucleotide sequence ID" value="XM_009529067.1"/>
</dbReference>
<feature type="transmembrane region" description="Helical" evidence="1">
    <location>
        <begin position="170"/>
        <end position="190"/>
    </location>
</feature>
<feature type="transmembrane region" description="Helical" evidence="1">
    <location>
        <begin position="202"/>
        <end position="224"/>
    </location>
</feature>
<evidence type="ECO:0000313" key="3">
    <source>
        <dbReference type="Proteomes" id="UP000002640"/>
    </source>
</evidence>
<dbReference type="GeneID" id="20643820"/>
<keyword evidence="1" id="KW-1133">Transmembrane helix</keyword>
<evidence type="ECO:0000313" key="2">
    <source>
        <dbReference type="EMBL" id="EGZ18304.1"/>
    </source>
</evidence>
<accession>G4ZCU6</accession>
<evidence type="ECO:0000256" key="1">
    <source>
        <dbReference type="SAM" id="Phobius"/>
    </source>
</evidence>
<dbReference type="OMA" id="CIELSIT"/>
<gene>
    <name evidence="2" type="ORF">PHYSODRAFT_315205</name>
</gene>
<sequence length="600" mass="67323">MRSLSWIGLTCVHAVVAFFNALTLYGYYYWNLQDTYLNVLLVSFQIGLPLENGRAVAIVHIIMAVLHGFCILLMLGGSIWNRSLAFTPWASCTAEVKTEEVKSSDRTRSRITRSFTTVYAKVSDRHGLLGVNGRHFHTIQLCRELVETTLQTRQAYRMSMLLRRALLNRIYVVLIVMNCWAPAIVNTWLFKGDEACKRYTIILSDCALNLISYVGVAIIVIVGYTGDYDLTLWGFDYLTWYNELQMVIVVSWMDLATRSIFSLSLIATTTNMKELLQRLPHKKNRIGQSVFTAPSSFDIATIKTIPSTRGRFFCYDSKLLAQFEKLTLHSGHILFGIWGAVVLAFHIQASTQPLLSQCLIHVRPWGVSRPSCFLAGLDCYTLGISGLADEVDKDWSEFDSFAVVQVLIRHCPALEVPARLSEFHSLRAIKVYNTTIVDWGKSAALTSTNHPNLLSLFLIRVNMTDGVLPAGFLTPDFPPSVYDVEFCVSNLRELPDDLDTKWLTTSEPGTGNPITEIPPGVFEIDNTYLIGISDLDIQELPRNVTKLSVGLAWAFMRGTNVSFFWDWAVSSLPSGGGMFHSLFYEDSINAISTPPQLITV</sequence>
<feature type="transmembrane region" description="Helical" evidence="1">
    <location>
        <begin position="326"/>
        <end position="347"/>
    </location>
</feature>
<reference evidence="2 3" key="1">
    <citation type="journal article" date="2006" name="Science">
        <title>Phytophthora genome sequences uncover evolutionary origins and mechanisms of pathogenesis.</title>
        <authorList>
            <person name="Tyler B.M."/>
            <person name="Tripathy S."/>
            <person name="Zhang X."/>
            <person name="Dehal P."/>
            <person name="Jiang R.H."/>
            <person name="Aerts A."/>
            <person name="Arredondo F.D."/>
            <person name="Baxter L."/>
            <person name="Bensasson D."/>
            <person name="Beynon J.L."/>
            <person name="Chapman J."/>
            <person name="Damasceno C.M."/>
            <person name="Dorrance A.E."/>
            <person name="Dou D."/>
            <person name="Dickerman A.W."/>
            <person name="Dubchak I.L."/>
            <person name="Garbelotto M."/>
            <person name="Gijzen M."/>
            <person name="Gordon S.G."/>
            <person name="Govers F."/>
            <person name="Grunwald N.J."/>
            <person name="Huang W."/>
            <person name="Ivors K.L."/>
            <person name="Jones R.W."/>
            <person name="Kamoun S."/>
            <person name="Krampis K."/>
            <person name="Lamour K.H."/>
            <person name="Lee M.K."/>
            <person name="McDonald W.H."/>
            <person name="Medina M."/>
            <person name="Meijer H.J."/>
            <person name="Nordberg E.K."/>
            <person name="Maclean D.J."/>
            <person name="Ospina-Giraldo M.D."/>
            <person name="Morris P.F."/>
            <person name="Phuntumart V."/>
            <person name="Putnam N.H."/>
            <person name="Rash S."/>
            <person name="Rose J.K."/>
            <person name="Sakihama Y."/>
            <person name="Salamov A.A."/>
            <person name="Savidor A."/>
            <person name="Scheuring C.F."/>
            <person name="Smith B.M."/>
            <person name="Sobral B.W."/>
            <person name="Terry A."/>
            <person name="Torto-Alalibo T.A."/>
            <person name="Win J."/>
            <person name="Xu Z."/>
            <person name="Zhang H."/>
            <person name="Grigoriev I.V."/>
            <person name="Rokhsar D.S."/>
            <person name="Boore J.L."/>
        </authorList>
    </citation>
    <scope>NUCLEOTIDE SEQUENCE [LARGE SCALE GENOMIC DNA]</scope>
    <source>
        <strain evidence="2 3">P6497</strain>
    </source>
</reference>
<keyword evidence="1" id="KW-0472">Membrane</keyword>
<dbReference type="AlphaFoldDB" id="G4ZCU6"/>
<dbReference type="Proteomes" id="UP000002640">
    <property type="component" value="Unassembled WGS sequence"/>
</dbReference>
<keyword evidence="1" id="KW-0812">Transmembrane</keyword>